<proteinExistence type="predicted"/>
<accession>A0A7X2IZC7</accession>
<dbReference type="AlphaFoldDB" id="A0A7X2IZC7"/>
<name>A0A7X2IZC7_9BACI</name>
<dbReference type="Proteomes" id="UP000448867">
    <property type="component" value="Unassembled WGS sequence"/>
</dbReference>
<sequence>MDTGRYDSLITKAQELDGETGFTFASNDLEPLKENTSKAMDVIVHHILSTFEVSEPVEHHMKALQESVDNAENFDKLDFLIQEFQTIVVNRYY</sequence>
<reference evidence="1 2" key="1">
    <citation type="submission" date="2019-11" db="EMBL/GenBank/DDBJ databases">
        <title>Bacillus lacus genome.</title>
        <authorList>
            <person name="Allen C.J."/>
            <person name="Newman J.D."/>
        </authorList>
    </citation>
    <scope>NUCLEOTIDE SEQUENCE [LARGE SCALE GENOMIC DNA]</scope>
    <source>
        <strain evidence="1 2">KCTC 33946</strain>
    </source>
</reference>
<evidence type="ECO:0000313" key="2">
    <source>
        <dbReference type="Proteomes" id="UP000448867"/>
    </source>
</evidence>
<protein>
    <submittedName>
        <fullName evidence="1">Uncharacterized protein</fullName>
    </submittedName>
</protein>
<comment type="caution">
    <text evidence="1">The sequence shown here is derived from an EMBL/GenBank/DDBJ whole genome shotgun (WGS) entry which is preliminary data.</text>
</comment>
<dbReference type="RefSeq" id="WP_154307527.1">
    <property type="nucleotide sequence ID" value="NZ_WKKI01000014.1"/>
</dbReference>
<dbReference type="EMBL" id="WKKI01000014">
    <property type="protein sequence ID" value="MRX72369.1"/>
    <property type="molecule type" value="Genomic_DNA"/>
</dbReference>
<gene>
    <name evidence="1" type="ORF">GJU40_09420</name>
</gene>
<evidence type="ECO:0000313" key="1">
    <source>
        <dbReference type="EMBL" id="MRX72369.1"/>
    </source>
</evidence>
<organism evidence="1 2">
    <name type="scientific">Metabacillus lacus</name>
    <dbReference type="NCBI Taxonomy" id="1983721"/>
    <lineage>
        <taxon>Bacteria</taxon>
        <taxon>Bacillati</taxon>
        <taxon>Bacillota</taxon>
        <taxon>Bacilli</taxon>
        <taxon>Bacillales</taxon>
        <taxon>Bacillaceae</taxon>
        <taxon>Metabacillus</taxon>
    </lineage>
</organism>
<keyword evidence="2" id="KW-1185">Reference proteome</keyword>